<dbReference type="EMBL" id="FOSW01000004">
    <property type="protein sequence ID" value="SFK92205.1"/>
    <property type="molecule type" value="Genomic_DNA"/>
</dbReference>
<accession>A0A1I4DG72</accession>
<name>A0A1I4DG72_9ACTN</name>
<gene>
    <name evidence="2" type="ORF">SAMN04488085_104365</name>
</gene>
<keyword evidence="3" id="KW-1185">Reference proteome</keyword>
<dbReference type="RefSeq" id="WP_091323466.1">
    <property type="nucleotide sequence ID" value="NZ_FOSW01000004.1"/>
</dbReference>
<dbReference type="Proteomes" id="UP000199152">
    <property type="component" value="Unassembled WGS sequence"/>
</dbReference>
<dbReference type="InterPro" id="IPR050445">
    <property type="entry name" value="Bact_polysacc_biosynth/exp"/>
</dbReference>
<dbReference type="PANTHER" id="PTHR32309:SF31">
    <property type="entry name" value="CAPSULAR EXOPOLYSACCHARIDE FAMILY"/>
    <property type="match status" value="1"/>
</dbReference>
<dbReference type="SUPFAM" id="SSF52540">
    <property type="entry name" value="P-loop containing nucleoside triphosphate hydrolases"/>
    <property type="match status" value="1"/>
</dbReference>
<dbReference type="PANTHER" id="PTHR32309">
    <property type="entry name" value="TYROSINE-PROTEIN KINASE"/>
    <property type="match status" value="1"/>
</dbReference>
<dbReference type="AlphaFoldDB" id="A0A1I4DG72"/>
<reference evidence="2 3" key="1">
    <citation type="submission" date="2016-10" db="EMBL/GenBank/DDBJ databases">
        <authorList>
            <person name="de Groot N.N."/>
        </authorList>
    </citation>
    <scope>NUCLEOTIDE SEQUENCE [LARGE SCALE GENOMIC DNA]</scope>
    <source>
        <strain evidence="2 3">DSM 45317</strain>
    </source>
</reference>
<organism evidence="2 3">
    <name type="scientific">Geodermatophilus ruber</name>
    <dbReference type="NCBI Taxonomy" id="504800"/>
    <lineage>
        <taxon>Bacteria</taxon>
        <taxon>Bacillati</taxon>
        <taxon>Actinomycetota</taxon>
        <taxon>Actinomycetes</taxon>
        <taxon>Geodermatophilales</taxon>
        <taxon>Geodermatophilaceae</taxon>
        <taxon>Geodermatophilus</taxon>
    </lineage>
</organism>
<dbReference type="InterPro" id="IPR027417">
    <property type="entry name" value="P-loop_NTPase"/>
</dbReference>
<dbReference type="InParanoid" id="A0A1I4DG72"/>
<feature type="region of interest" description="Disordered" evidence="1">
    <location>
        <begin position="388"/>
        <end position="411"/>
    </location>
</feature>
<protein>
    <submittedName>
        <fullName evidence="2">Capsular polysaccharide biosynthesis protein</fullName>
    </submittedName>
</protein>
<evidence type="ECO:0000313" key="3">
    <source>
        <dbReference type="Proteomes" id="UP000199152"/>
    </source>
</evidence>
<evidence type="ECO:0000313" key="2">
    <source>
        <dbReference type="EMBL" id="SFK92205.1"/>
    </source>
</evidence>
<evidence type="ECO:0000256" key="1">
    <source>
        <dbReference type="SAM" id="MobiDB-lite"/>
    </source>
</evidence>
<dbReference type="STRING" id="504800.SAMN04488085_104365"/>
<sequence length="411" mass="42710">MVTLRQPTWYESSVTLVVQTSAGANDTETLVRTMIALVDSEVVGAALSEQVDSALGAEEIAANLAVDRPPGSSVLTVYYYDTDRARSVETAQAIIPVFQEQVADLEAGQAGQLAPNYAIQPWGGGAAVTVEIPASILRNAAIAALLGAALGGVGAVLHRQRNPLVRTARDAEEATRLPVLATPRPLDGGRGRARWHPADSVEAVLGGLPAALGRETLPRRILVVGTDTGRPRAVFVTHLARALQQQGTHPTLVDADLDAGRLTRHLELSDRPGLADALRSDGSPAEAVLQPEAGLAAGLPVLPAGRELPLRSASAAVAITRLDDERSALVVDAPAMSADQSLGPLLRTADAVLLLVDADRATITQTTTLAGLVRSLGRAPAVTVLFTDRPGPAAEPAPERPRPAEVAAQPA</sequence>
<proteinExistence type="predicted"/>
<dbReference type="Gene3D" id="3.40.50.300">
    <property type="entry name" value="P-loop containing nucleotide triphosphate hydrolases"/>
    <property type="match status" value="1"/>
</dbReference>